<dbReference type="InterPro" id="IPR003661">
    <property type="entry name" value="HisK_dim/P_dom"/>
</dbReference>
<dbReference type="SUPFAM" id="SSF158472">
    <property type="entry name" value="HAMP domain-like"/>
    <property type="match status" value="1"/>
</dbReference>
<keyword evidence="6 22" id="KW-0808">Transferase</keyword>
<dbReference type="GO" id="GO:0005524">
    <property type="term" value="F:ATP binding"/>
    <property type="evidence" value="ECO:0007669"/>
    <property type="project" value="UniProtKB-KW"/>
</dbReference>
<feature type="modified residue" description="4-aspartylphosphate" evidence="15">
    <location>
        <position position="776"/>
    </location>
</feature>
<evidence type="ECO:0000256" key="17">
    <source>
        <dbReference type="SAM" id="Phobius"/>
    </source>
</evidence>
<proteinExistence type="predicted"/>
<evidence type="ECO:0000259" key="18">
    <source>
        <dbReference type="PROSITE" id="PS50109"/>
    </source>
</evidence>
<protein>
    <recommendedName>
        <fullName evidence="3">histidine kinase</fullName>
        <ecNumber evidence="3">2.7.13.3</ecNumber>
    </recommendedName>
</protein>
<evidence type="ECO:0000259" key="19">
    <source>
        <dbReference type="PROSITE" id="PS50110"/>
    </source>
</evidence>
<sequence>MLHRFGIGGRLFLAFLCITALSLTSGIVSWLILRNIADAQAVVNAQALPAVAATQRTAELSAKLIATAPALAAVTSRDGLLAEQAKLATLSQEIVKSLTEVRRLSIDPELVEAFAGSVEKMLANLKLNNELVRQRLDEDKAYRDGAEAATSAAQSVLLLSETLISNASAGASAVTASLYGLIGEAGRREDAYIALDRLIEHDIYLMERMYELRHRSAQISLLINRLGRAETRAEINEISGIFQDHVKVIRRRILSIDDPVRRKQGMEFFGAIEAAAGDAPVSGSIFGRRQRVIDLAGSLDAMAEANRDLAVTQNQIARNILDRSDEFARTTAERADNAVRIGVIVLVVTLLGAILASGAIVWFYVERNLVRRLSGLSRAMQRLTAGDLDVTVTDSGDDELRTMAVAVNQFRDESRRRLELEQERARITDELRRHREELQQLVEEQTEQIRLVNTRLRQEAIDHDEARARAEQASSAKSAFLATMSHEIRTPMTGMLGMMRLLADSRLGPKQREHLSVAASSGEALLGILNAILDYSKVESGNVGVDKIDFDLGKLVGGVVAFMRPMAAEKGLDLGLVLDRKLAQAFTGDAGKIRQILFNLVSNAIKFTEHGQVRVDVTVVANRKDMQTLRLAVADTGIGIAPERQQDVFQPFTQMDASITRRFGGTGLGLAISREFAGLIGAELQVASEPGEGSTFSLDMSLRKAKAAELSTEKQRRARKAKPPSCNILVVEDDDATRLVSTTVLANAGHRVKAVSSGYLALEAITDFRPDLVVMDVSLPGIDGIETMKRIRQALAAPDLPVVAMSAHVFKTDIARYLDAGVDAFVAKPIVHEQLLDAVASLGGPTLLPQQAHDAAALDVAAFKADVDALGSETVRRLHRIAHDSLPRRFQAMRDAVKADDREALRDLAHATRSTAGSLGFPRLLQAAEALETAAAQRPASELRQIVSACETAFGEGSRQWEEMFGEKTLEGSAAPVHPA</sequence>
<comment type="caution">
    <text evidence="22">The sequence shown here is derived from an EMBL/GenBank/DDBJ whole genome shotgun (WGS) entry which is preliminary data.</text>
</comment>
<evidence type="ECO:0000256" key="4">
    <source>
        <dbReference type="ARBA" id="ARBA00022475"/>
    </source>
</evidence>
<dbReference type="InterPro" id="IPR004358">
    <property type="entry name" value="Sig_transdc_His_kin-like_C"/>
</dbReference>
<dbReference type="PROSITE" id="PS50885">
    <property type="entry name" value="HAMP"/>
    <property type="match status" value="1"/>
</dbReference>
<dbReference type="PRINTS" id="PR00344">
    <property type="entry name" value="BCTRLSENSOR"/>
</dbReference>
<dbReference type="SUPFAM" id="SSF47226">
    <property type="entry name" value="Histidine-containing phosphotransfer domain, HPT domain"/>
    <property type="match status" value="1"/>
</dbReference>
<keyword evidence="9 22" id="KW-0418">Kinase</keyword>
<keyword evidence="11 17" id="KW-1133">Transmembrane helix</keyword>
<feature type="domain" description="Histidine kinase" evidence="18">
    <location>
        <begin position="483"/>
        <end position="704"/>
    </location>
</feature>
<evidence type="ECO:0000256" key="16">
    <source>
        <dbReference type="SAM" id="Coils"/>
    </source>
</evidence>
<reference evidence="22 23" key="1">
    <citation type="submission" date="2020-08" db="EMBL/GenBank/DDBJ databases">
        <title>Genomic Encyclopedia of Type Strains, Phase IV (KMG-IV): sequencing the most valuable type-strain genomes for metagenomic binning, comparative biology and taxonomic classification.</title>
        <authorList>
            <person name="Goeker M."/>
        </authorList>
    </citation>
    <scope>NUCLEOTIDE SEQUENCE [LARGE SCALE GENOMIC DNA]</scope>
    <source>
        <strain evidence="22 23">DSM 17454</strain>
    </source>
</reference>
<dbReference type="Proteomes" id="UP000532373">
    <property type="component" value="Unassembled WGS sequence"/>
</dbReference>
<dbReference type="InterPro" id="IPR005467">
    <property type="entry name" value="His_kinase_dom"/>
</dbReference>
<evidence type="ECO:0000313" key="23">
    <source>
        <dbReference type="Proteomes" id="UP000532373"/>
    </source>
</evidence>
<comment type="catalytic activity">
    <reaction evidence="1">
        <text>ATP + protein L-histidine = ADP + protein N-phospho-L-histidine.</text>
        <dbReference type="EC" id="2.7.13.3"/>
    </reaction>
</comment>
<evidence type="ECO:0000256" key="8">
    <source>
        <dbReference type="ARBA" id="ARBA00022741"/>
    </source>
</evidence>
<evidence type="ECO:0000256" key="11">
    <source>
        <dbReference type="ARBA" id="ARBA00022989"/>
    </source>
</evidence>
<dbReference type="SUPFAM" id="SSF55874">
    <property type="entry name" value="ATPase domain of HSP90 chaperone/DNA topoisomerase II/histidine kinase"/>
    <property type="match status" value="1"/>
</dbReference>
<dbReference type="RefSeq" id="WP_184770769.1">
    <property type="nucleotide sequence ID" value="NZ_JACHGI010000009.1"/>
</dbReference>
<evidence type="ECO:0000256" key="13">
    <source>
        <dbReference type="ARBA" id="ARBA00023136"/>
    </source>
</evidence>
<keyword evidence="13 17" id="KW-0472">Membrane</keyword>
<dbReference type="PANTHER" id="PTHR45339:SF1">
    <property type="entry name" value="HYBRID SIGNAL TRANSDUCTION HISTIDINE KINASE J"/>
    <property type="match status" value="1"/>
</dbReference>
<dbReference type="InterPro" id="IPR003594">
    <property type="entry name" value="HATPase_dom"/>
</dbReference>
<feature type="modified residue" description="Phosphohistidine" evidence="14">
    <location>
        <position position="910"/>
    </location>
</feature>
<evidence type="ECO:0000256" key="15">
    <source>
        <dbReference type="PROSITE-ProRule" id="PRU00169"/>
    </source>
</evidence>
<name>A0A8E1WGA5_9HYPH</name>
<dbReference type="InterPro" id="IPR038188">
    <property type="entry name" value="TorS_sensor_sf"/>
</dbReference>
<dbReference type="InterPro" id="IPR011006">
    <property type="entry name" value="CheY-like_superfamily"/>
</dbReference>
<evidence type="ECO:0000256" key="12">
    <source>
        <dbReference type="ARBA" id="ARBA00023012"/>
    </source>
</evidence>
<keyword evidence="7 17" id="KW-0812">Transmembrane</keyword>
<dbReference type="Pfam" id="PF02518">
    <property type="entry name" value="HATPase_c"/>
    <property type="match status" value="1"/>
</dbReference>
<dbReference type="EMBL" id="JACHGI010000009">
    <property type="protein sequence ID" value="MBB6468345.1"/>
    <property type="molecule type" value="Genomic_DNA"/>
</dbReference>
<dbReference type="PIRSF" id="PIRSF036437">
    <property type="entry name" value="HK_TorS"/>
    <property type="match status" value="1"/>
</dbReference>
<evidence type="ECO:0000256" key="7">
    <source>
        <dbReference type="ARBA" id="ARBA00022692"/>
    </source>
</evidence>
<evidence type="ECO:0000259" key="20">
    <source>
        <dbReference type="PROSITE" id="PS50885"/>
    </source>
</evidence>
<comment type="subcellular location">
    <subcellularLocation>
        <location evidence="2">Cell membrane</location>
        <topology evidence="2">Multi-pass membrane protein</topology>
    </subcellularLocation>
</comment>
<dbReference type="PANTHER" id="PTHR45339">
    <property type="entry name" value="HYBRID SIGNAL TRANSDUCTION HISTIDINE KINASE J"/>
    <property type="match status" value="1"/>
</dbReference>
<dbReference type="AlphaFoldDB" id="A0A8E1WGA5"/>
<dbReference type="InterPro" id="IPR014302">
    <property type="entry name" value="Sig_transdc_His_kinase_TorS"/>
</dbReference>
<dbReference type="PROSITE" id="PS50894">
    <property type="entry name" value="HPT"/>
    <property type="match status" value="1"/>
</dbReference>
<dbReference type="InterPro" id="IPR003660">
    <property type="entry name" value="HAMP_dom"/>
</dbReference>
<evidence type="ECO:0000256" key="3">
    <source>
        <dbReference type="ARBA" id="ARBA00012438"/>
    </source>
</evidence>
<dbReference type="SUPFAM" id="SSF52172">
    <property type="entry name" value="CheY-like"/>
    <property type="match status" value="1"/>
</dbReference>
<dbReference type="Gene3D" id="3.30.565.10">
    <property type="entry name" value="Histidine kinase-like ATPase, C-terminal domain"/>
    <property type="match status" value="1"/>
</dbReference>
<dbReference type="InterPro" id="IPR008207">
    <property type="entry name" value="Sig_transdc_His_kin_Hpt_dom"/>
</dbReference>
<dbReference type="CDD" id="cd17546">
    <property type="entry name" value="REC_hyHK_CKI1_RcsC-like"/>
    <property type="match status" value="1"/>
</dbReference>
<dbReference type="PROSITE" id="PS50109">
    <property type="entry name" value="HIS_KIN"/>
    <property type="match status" value="1"/>
</dbReference>
<evidence type="ECO:0000259" key="21">
    <source>
        <dbReference type="PROSITE" id="PS50894"/>
    </source>
</evidence>
<evidence type="ECO:0000256" key="14">
    <source>
        <dbReference type="PROSITE-ProRule" id="PRU00110"/>
    </source>
</evidence>
<evidence type="ECO:0000256" key="6">
    <source>
        <dbReference type="ARBA" id="ARBA00022679"/>
    </source>
</evidence>
<dbReference type="GO" id="GO:0005886">
    <property type="term" value="C:plasma membrane"/>
    <property type="evidence" value="ECO:0007669"/>
    <property type="project" value="UniProtKB-SubCell"/>
</dbReference>
<dbReference type="InterPro" id="IPR037952">
    <property type="entry name" value="Sensor_TorS"/>
</dbReference>
<feature type="domain" description="HPt" evidence="21">
    <location>
        <begin position="871"/>
        <end position="964"/>
    </location>
</feature>
<keyword evidence="4" id="KW-1003">Cell membrane</keyword>
<dbReference type="SMART" id="SM00388">
    <property type="entry name" value="HisKA"/>
    <property type="match status" value="1"/>
</dbReference>
<dbReference type="FunFam" id="3.30.565.10:FF:000010">
    <property type="entry name" value="Sensor histidine kinase RcsC"/>
    <property type="match status" value="1"/>
</dbReference>
<accession>A0A8E1WGA5</accession>
<keyword evidence="8" id="KW-0547">Nucleotide-binding</keyword>
<dbReference type="EC" id="2.7.13.3" evidence="3"/>
<dbReference type="SMART" id="SM00387">
    <property type="entry name" value="HATPase_c"/>
    <property type="match status" value="1"/>
</dbReference>
<dbReference type="Gene3D" id="3.40.50.2300">
    <property type="match status" value="1"/>
</dbReference>
<evidence type="ECO:0000256" key="2">
    <source>
        <dbReference type="ARBA" id="ARBA00004651"/>
    </source>
</evidence>
<dbReference type="Gene3D" id="1.20.58.920">
    <property type="match status" value="1"/>
</dbReference>
<dbReference type="SMART" id="SM00448">
    <property type="entry name" value="REC"/>
    <property type="match status" value="1"/>
</dbReference>
<evidence type="ECO:0000313" key="22">
    <source>
        <dbReference type="EMBL" id="MBB6468345.1"/>
    </source>
</evidence>
<dbReference type="SUPFAM" id="SSF47384">
    <property type="entry name" value="Homodimeric domain of signal transducing histidine kinase"/>
    <property type="match status" value="1"/>
</dbReference>
<dbReference type="InterPro" id="IPR036890">
    <property type="entry name" value="HATPase_C_sf"/>
</dbReference>
<evidence type="ECO:0000256" key="5">
    <source>
        <dbReference type="ARBA" id="ARBA00022553"/>
    </source>
</evidence>
<evidence type="ECO:0000256" key="9">
    <source>
        <dbReference type="ARBA" id="ARBA00022777"/>
    </source>
</evidence>
<keyword evidence="10" id="KW-0067">ATP-binding</keyword>
<dbReference type="Pfam" id="PF00672">
    <property type="entry name" value="HAMP"/>
    <property type="match status" value="1"/>
</dbReference>
<evidence type="ECO:0000256" key="10">
    <source>
        <dbReference type="ARBA" id="ARBA00022840"/>
    </source>
</evidence>
<gene>
    <name evidence="22" type="ORF">HNQ96_004229</name>
</gene>
<dbReference type="Gene3D" id="6.10.340.10">
    <property type="match status" value="1"/>
</dbReference>
<dbReference type="CDD" id="cd16172">
    <property type="entry name" value="TorS_sensor_domain"/>
    <property type="match status" value="1"/>
</dbReference>
<keyword evidence="5 15" id="KW-0597">Phosphoprotein</keyword>
<dbReference type="InterPro" id="IPR036641">
    <property type="entry name" value="HPT_dom_sf"/>
</dbReference>
<keyword evidence="16" id="KW-0175">Coiled coil</keyword>
<dbReference type="PROSITE" id="PS50110">
    <property type="entry name" value="RESPONSE_REGULATORY"/>
    <property type="match status" value="1"/>
</dbReference>
<dbReference type="CDD" id="cd00082">
    <property type="entry name" value="HisKA"/>
    <property type="match status" value="1"/>
</dbReference>
<dbReference type="SMART" id="SM00304">
    <property type="entry name" value="HAMP"/>
    <property type="match status" value="1"/>
</dbReference>
<evidence type="ECO:0000256" key="1">
    <source>
        <dbReference type="ARBA" id="ARBA00000085"/>
    </source>
</evidence>
<dbReference type="Pfam" id="PF00072">
    <property type="entry name" value="Response_reg"/>
    <property type="match status" value="1"/>
</dbReference>
<feature type="domain" description="Response regulatory" evidence="19">
    <location>
        <begin position="727"/>
        <end position="843"/>
    </location>
</feature>
<dbReference type="Gene3D" id="1.20.120.160">
    <property type="entry name" value="HPT domain"/>
    <property type="match status" value="1"/>
</dbReference>
<dbReference type="NCBIfam" id="TIGR02956">
    <property type="entry name" value="TMAO_torS"/>
    <property type="match status" value="1"/>
</dbReference>
<dbReference type="Gene3D" id="1.10.287.130">
    <property type="match status" value="1"/>
</dbReference>
<dbReference type="Pfam" id="PF00512">
    <property type="entry name" value="HisKA"/>
    <property type="match status" value="1"/>
</dbReference>
<dbReference type="Pfam" id="PF21689">
    <property type="entry name" value="TorS_sensor_domain"/>
    <property type="match status" value="1"/>
</dbReference>
<dbReference type="InterPro" id="IPR001789">
    <property type="entry name" value="Sig_transdc_resp-reg_receiver"/>
</dbReference>
<keyword evidence="12" id="KW-0902">Two-component regulatory system</keyword>
<dbReference type="CDD" id="cd06225">
    <property type="entry name" value="HAMP"/>
    <property type="match status" value="1"/>
</dbReference>
<dbReference type="InterPro" id="IPR036097">
    <property type="entry name" value="HisK_dim/P_sf"/>
</dbReference>
<feature type="transmembrane region" description="Helical" evidence="17">
    <location>
        <begin position="341"/>
        <end position="365"/>
    </location>
</feature>
<dbReference type="Pfam" id="PF01627">
    <property type="entry name" value="Hpt"/>
    <property type="match status" value="1"/>
</dbReference>
<dbReference type="GO" id="GO:0000155">
    <property type="term" value="F:phosphorelay sensor kinase activity"/>
    <property type="evidence" value="ECO:0007669"/>
    <property type="project" value="InterPro"/>
</dbReference>
<feature type="domain" description="HAMP" evidence="20">
    <location>
        <begin position="367"/>
        <end position="419"/>
    </location>
</feature>
<organism evidence="22 23">
    <name type="scientific">Aminobacter carboxidus</name>
    <dbReference type="NCBI Taxonomy" id="376165"/>
    <lineage>
        <taxon>Bacteria</taxon>
        <taxon>Pseudomonadati</taxon>
        <taxon>Pseudomonadota</taxon>
        <taxon>Alphaproteobacteria</taxon>
        <taxon>Hyphomicrobiales</taxon>
        <taxon>Phyllobacteriaceae</taxon>
        <taxon>Aminobacter</taxon>
    </lineage>
</organism>
<feature type="coiled-coil region" evidence="16">
    <location>
        <begin position="410"/>
        <end position="455"/>
    </location>
</feature>
<dbReference type="CDD" id="cd16922">
    <property type="entry name" value="HATPase_EvgS-ArcB-TorS-like"/>
    <property type="match status" value="1"/>
</dbReference>